<protein>
    <recommendedName>
        <fullName evidence="4">Carboxypeptidase regulatory-like domain-containing protein</fullName>
    </recommendedName>
</protein>
<evidence type="ECO:0008006" key="4">
    <source>
        <dbReference type="Google" id="ProtNLM"/>
    </source>
</evidence>
<feature type="chain" id="PRO_5016289072" description="Carboxypeptidase regulatory-like domain-containing protein" evidence="1">
    <location>
        <begin position="24"/>
        <end position="908"/>
    </location>
</feature>
<name>A0A318U9R8_9SPHI</name>
<dbReference type="OrthoDB" id="609485at2"/>
<dbReference type="AlphaFoldDB" id="A0A318U9R8"/>
<dbReference type="Gene3D" id="2.60.40.1930">
    <property type="match status" value="1"/>
</dbReference>
<feature type="signal peptide" evidence="1">
    <location>
        <begin position="1"/>
        <end position="23"/>
    </location>
</feature>
<dbReference type="RefSeq" id="WP_110833936.1">
    <property type="nucleotide sequence ID" value="NZ_QKLU01000008.1"/>
</dbReference>
<evidence type="ECO:0000256" key="1">
    <source>
        <dbReference type="SAM" id="SignalP"/>
    </source>
</evidence>
<dbReference type="Proteomes" id="UP000248198">
    <property type="component" value="Unassembled WGS sequence"/>
</dbReference>
<organism evidence="2 3">
    <name type="scientific">Pedobacter nutrimenti</name>
    <dbReference type="NCBI Taxonomy" id="1241337"/>
    <lineage>
        <taxon>Bacteria</taxon>
        <taxon>Pseudomonadati</taxon>
        <taxon>Bacteroidota</taxon>
        <taxon>Sphingobacteriia</taxon>
        <taxon>Sphingobacteriales</taxon>
        <taxon>Sphingobacteriaceae</taxon>
        <taxon>Pedobacter</taxon>
    </lineage>
</organism>
<keyword evidence="3" id="KW-1185">Reference proteome</keyword>
<sequence>MKYLKFVSALALALICLQFPAFSQKDTTTLKNIIKKTTKLPELYPVEKVYLHFDKPYYSVVDTIWFKAYLTSDQNMPSNLSKIVYVDVMNSQDSLIASVKFPVANSVAYGNIPLNPLNFKQGNYYVRAYTVWMMNFDPDYFFTKNIAIGEAVDKQLLTHFSYTTSTSNKDQQLINARVQYKNPDKIAYANKTVNWKVISDYDVILKGKATTDQNGVLNINISPKKNQIITNGTLVTDISVADKENLHASFELKPKTGENDLQFFPEGGELIAGIPAQVGFKALKPDGLGIELSGSITDSEGNQITTFNSSHAGMGAFYINADLNKTYIAKINFKDGSSKSLNLPKASPSGVSLQVNNSSPEVVNLKIVANENYFQQNKDKNLFIIGQNAGVIYYAAQTILQNQVTIAKIPKNKFPSGIVQLTLFASNGEPVSERLAFILHKDALNLSLQTDLPAYKARQKVKMTLTAKNATEKLVGNFSVSVTDEQKVPANEDNETTILSSLLLSSDLKGYLEKPNYYFNKTDDKKLADLDVLMLTQGYRRFSFKDILADKYPLITYLPEQGMNITGTLRDRTGMPVKKAPLRLTIPGRTYAAEALTSPSGIFNFQNLNFPDSSQVVISAKYGSNGSNLMIMVDQEALPAVSKNKNVVDQIINIDSTMNNYLNNSKKQYSYLRQLKEVVIQGAAIKKVSHADYSSLTGLQTYPDHLLEAARFNGCNDLLTCLKTMAMGMTYDNSTNSFYVTRSYNTGNRTPVQIFLGGMPVDALGLSTVNMTELESIEIFLKDDLGTVNRIYNSNGVISVNIKKPQKVKKMSLDEIKKLLPQSGVMTISPKGYSREREFYSPKYTATNLNMKDLRSTIYWNPRIVTDATGTFSFEFFNAEGKGTYKAVVEGLDKNGNPGRFVYRYTVK</sequence>
<evidence type="ECO:0000313" key="2">
    <source>
        <dbReference type="EMBL" id="PYF70722.1"/>
    </source>
</evidence>
<reference evidence="2 3" key="1">
    <citation type="submission" date="2018-06" db="EMBL/GenBank/DDBJ databases">
        <title>Genomic Encyclopedia of Archaeal and Bacterial Type Strains, Phase II (KMG-II): from individual species to whole genera.</title>
        <authorList>
            <person name="Goeker M."/>
        </authorList>
    </citation>
    <scope>NUCLEOTIDE SEQUENCE [LARGE SCALE GENOMIC DNA]</scope>
    <source>
        <strain evidence="2 3">DSM 27372</strain>
    </source>
</reference>
<dbReference type="EMBL" id="QKLU01000008">
    <property type="protein sequence ID" value="PYF70722.1"/>
    <property type="molecule type" value="Genomic_DNA"/>
</dbReference>
<evidence type="ECO:0000313" key="3">
    <source>
        <dbReference type="Proteomes" id="UP000248198"/>
    </source>
</evidence>
<comment type="caution">
    <text evidence="2">The sequence shown here is derived from an EMBL/GenBank/DDBJ whole genome shotgun (WGS) entry which is preliminary data.</text>
</comment>
<accession>A0A318U9R8</accession>
<gene>
    <name evidence="2" type="ORF">B0O44_108150</name>
</gene>
<keyword evidence="1" id="KW-0732">Signal</keyword>
<proteinExistence type="predicted"/>